<dbReference type="InterPro" id="IPR042201">
    <property type="entry name" value="FH2_Formin_sf"/>
</dbReference>
<accession>A0A7S4R9K1</accession>
<feature type="coiled-coil region" evidence="2">
    <location>
        <begin position="379"/>
        <end position="413"/>
    </location>
</feature>
<feature type="region of interest" description="Disordered" evidence="3">
    <location>
        <begin position="888"/>
        <end position="911"/>
    </location>
</feature>
<reference evidence="5" key="1">
    <citation type="submission" date="2021-01" db="EMBL/GenBank/DDBJ databases">
        <authorList>
            <person name="Corre E."/>
            <person name="Pelletier E."/>
            <person name="Niang G."/>
            <person name="Scheremetjew M."/>
            <person name="Finn R."/>
            <person name="Kale V."/>
            <person name="Holt S."/>
            <person name="Cochrane G."/>
            <person name="Meng A."/>
            <person name="Brown T."/>
            <person name="Cohen L."/>
        </authorList>
    </citation>
    <scope>NUCLEOTIDE SEQUENCE</scope>
    <source>
        <strain evidence="5">CCMP3105</strain>
    </source>
</reference>
<sequence>MGVGIRGRVEVLVRFPGEAQAVEAVSFYLDKPLEEQLKGLCLLRDVPYNQDENYQVLVGRGGSSGSSAGVVLSSVDALGALPPRSACDVMPGIEVAHALLSRIEAASRALGNPARRRNMRVSLGALLRSAQDFPWFAEEIVAQDGVRTLLDALVLASSPQGEEDEAAAATEASSTSGSLGLAELASSCLAELLRYENGVAWCEQSAEQVMNAEVFTALLSGVLGASGTPGRGMPQASLGLALFFLASFAESATSGFHMAACAKGSALYRRLIEACQQRQTAWRSSAAAALLAALLEAAQEMPNMATAVENAIRRAAQAEDAKELAGELLRQGPVEHQACWIQQLLSDTLSASSQAACGALEVEAALAYAAKLGQKADQGAAQDSRISMLEKRLQRLQEELRRTHLAMRAMERLVSIGGHPALRENLDVIVRSGFDSVPWEKGYTALHYAAESVDDLNVVELLCHLASNLKAPDDQGIRPAEYARRAGRAQAAMLIEDLQRQREEALLKPRKTSGGGAPGVPPLPPARSFSSTGVGEATAPPASSGSILKRRSVTFKEDDVPPVCSQASLATQPETPLRWASGYIEGAEPGSEGYDQPLRKLARQLRGYLHKNATSGAWFSRTQRRFFAMNAVFSTPPGAPPHFELGYWESEEAFKNGSVAKGSINAHHIIDISHGVKGLAEASLAIKYREGQNIKELIAMAKDDRGLPCAQEALRWADVLQEFCKALGEQSAALPARAPSTSSAAPPPPTGTLSRLPAGAAAGFSQGHTEEAKEKAAKGQKLLRAATARNLSLGRSISTASLTFQPSPRQSPNGSPGVPVDTWAGLSLGSTAEVPALPLDSAMRERRKNGLERAPRGSRVRVRVRKRSSAVSLDRESVSGDLVSLSLASEDGYGSDPGPPQPPIFRMDSLSSPTYCESQPKVFRMNSVRSSFEGPESDPETIASGFFPPTSSLDRMYGTSWVMEDLQEKQPRLSPALSSEHLYDDVSWLDLTRRSRSGLLPAGAAPGPSTGPDVEDESGTPVGMTYAINTPVSSVIGSGEVPRVSPREGQEQGTSSGGHQQQRQETLPRVGTTTDEIQRSLQGGLPSGDRPAVQPQETDAGGATADGAHGQAAAPSGGGPPLDSLPAPTAAGAGGQREEAHAACRPPAEDAPATVGSLTPGGSAQGTELSSSAQAVPPAATAPSSGAQGAPGEAGLAGAATAQMQTAAPLAHPAQTELASTGGTAAQSVPDSVAAAAEAFIAAAAPSAGSCGALAQPQSEQQEAAIQGEEDAGPDQSQPVVHSKGSGKGSKGKGKATGPPASPSQGGGSTPAGGGPPTTTKGATSPGTPKGVRATKGGPPPPKAPPGGKGKSTKGSDEQDANLRQPVVTPSRPMKALWWNRYVYGRHLNEGSSVWDRTKDFDLEIPKDVFEVRFGQACQSNPERAVERRKAKSDVPTELRIVHDPNKIVGKEGALRGGFPPAESVAQALLELDTLVLDPHRLGVVNAHFCPQPHEVAQLEECRKENPNVPFAPAERYMWHVSRVPAFRARVDCLSFVNNYEERAATYAAALTEFQSIQDSILSSKALPQLLAHILWVGNYLNGGTKRGRADGFDLETLTKLDSVKDNQSQNGSRDVRHFIFELFFMGKLPGGMQVDRQDEAYDTGVCLMEDLTPLFRCVNRTLMRDKEGMKKVVKTVKVVLEDVEGDVKELAQLFAERYESLLECLKYSDDPADTMKLVMAEQFAEARPRIARLEAQAQKCRESYAKVMAYFNHSGMKSSDFVLLWDDFFIPPDLIVNKPETLQKEVIVPSFCKPRVAPSVDALMVLWDICTPDEICQAAANRRKRPPRRRFRQSSLTDHSQVVAARCARHWRKRVSLSGSRPEA</sequence>
<feature type="compositionally biased region" description="Polar residues" evidence="3">
    <location>
        <begin position="1051"/>
        <end position="1081"/>
    </location>
</feature>
<feature type="compositionally biased region" description="Gly residues" evidence="3">
    <location>
        <begin position="1305"/>
        <end position="1316"/>
    </location>
</feature>
<feature type="domain" description="FH2" evidence="4">
    <location>
        <begin position="1364"/>
        <end position="1799"/>
    </location>
</feature>
<feature type="compositionally biased region" description="Basic and acidic residues" evidence="3">
    <location>
        <begin position="768"/>
        <end position="777"/>
    </location>
</feature>
<feature type="compositionally biased region" description="Low complexity" evidence="3">
    <location>
        <begin position="735"/>
        <end position="744"/>
    </location>
</feature>
<dbReference type="EMBL" id="HBNR01046296">
    <property type="protein sequence ID" value="CAE4607712.1"/>
    <property type="molecule type" value="Transcribed_RNA"/>
</dbReference>
<feature type="region of interest" description="Disordered" evidence="3">
    <location>
        <begin position="801"/>
        <end position="824"/>
    </location>
</feature>
<dbReference type="Pfam" id="PF02181">
    <property type="entry name" value="FH2"/>
    <property type="match status" value="1"/>
</dbReference>
<dbReference type="InterPro" id="IPR002110">
    <property type="entry name" value="Ankyrin_rpt"/>
</dbReference>
<dbReference type="GO" id="GO:0030866">
    <property type="term" value="P:cortical actin cytoskeleton organization"/>
    <property type="evidence" value="ECO:0007669"/>
    <property type="project" value="TreeGrafter"/>
</dbReference>
<dbReference type="SUPFAM" id="SSF101447">
    <property type="entry name" value="Formin homology 2 domain (FH2 domain)"/>
    <property type="match status" value="1"/>
</dbReference>
<feature type="compositionally biased region" description="Polar residues" evidence="3">
    <location>
        <begin position="1156"/>
        <end position="1174"/>
    </location>
</feature>
<dbReference type="SMART" id="SM00498">
    <property type="entry name" value="FH2"/>
    <property type="match status" value="1"/>
</dbReference>
<feature type="region of interest" description="Disordered" evidence="3">
    <location>
        <begin position="999"/>
        <end position="1230"/>
    </location>
</feature>
<feature type="region of interest" description="Disordered" evidence="3">
    <location>
        <begin position="735"/>
        <end position="778"/>
    </location>
</feature>
<feature type="region of interest" description="Disordered" evidence="3">
    <location>
        <begin position="1247"/>
        <end position="1369"/>
    </location>
</feature>
<dbReference type="PROSITE" id="PS50088">
    <property type="entry name" value="ANK_REPEAT"/>
    <property type="match status" value="1"/>
</dbReference>
<dbReference type="PROSITE" id="PS51444">
    <property type="entry name" value="FH2"/>
    <property type="match status" value="1"/>
</dbReference>
<feature type="region of interest" description="Disordered" evidence="3">
    <location>
        <begin position="507"/>
        <end position="549"/>
    </location>
</feature>
<dbReference type="GO" id="GO:0005856">
    <property type="term" value="C:cytoskeleton"/>
    <property type="evidence" value="ECO:0007669"/>
    <property type="project" value="TreeGrafter"/>
</dbReference>
<feature type="compositionally biased region" description="Low complexity" evidence="3">
    <location>
        <begin position="1100"/>
        <end position="1128"/>
    </location>
</feature>
<feature type="repeat" description="ANK" evidence="1">
    <location>
        <begin position="441"/>
        <end position="474"/>
    </location>
</feature>
<evidence type="ECO:0000256" key="1">
    <source>
        <dbReference type="PROSITE-ProRule" id="PRU00023"/>
    </source>
</evidence>
<feature type="compositionally biased region" description="Low complexity" evidence="3">
    <location>
        <begin position="999"/>
        <end position="1008"/>
    </location>
</feature>
<evidence type="ECO:0000256" key="2">
    <source>
        <dbReference type="SAM" id="Coils"/>
    </source>
</evidence>
<keyword evidence="2" id="KW-0175">Coiled coil</keyword>
<dbReference type="GO" id="GO:0051015">
    <property type="term" value="F:actin filament binding"/>
    <property type="evidence" value="ECO:0007669"/>
    <property type="project" value="TreeGrafter"/>
</dbReference>
<dbReference type="PANTHER" id="PTHR45920:SF7">
    <property type="entry name" value="FORMIN-G"/>
    <property type="match status" value="1"/>
</dbReference>
<feature type="compositionally biased region" description="Low complexity" evidence="3">
    <location>
        <begin position="1186"/>
        <end position="1211"/>
    </location>
</feature>
<feature type="compositionally biased region" description="Polar residues" evidence="3">
    <location>
        <begin position="801"/>
        <end position="814"/>
    </location>
</feature>
<feature type="compositionally biased region" description="Low complexity" evidence="3">
    <location>
        <begin position="1317"/>
        <end position="1337"/>
    </location>
</feature>
<dbReference type="PANTHER" id="PTHR45920">
    <property type="entry name" value="FORMIN HOMOLOGY 2 DOMAIN CONTAINING, ISOFORM I"/>
    <property type="match status" value="1"/>
</dbReference>
<evidence type="ECO:0000256" key="3">
    <source>
        <dbReference type="SAM" id="MobiDB-lite"/>
    </source>
</evidence>
<dbReference type="InterPro" id="IPR036770">
    <property type="entry name" value="Ankyrin_rpt-contain_sf"/>
</dbReference>
<dbReference type="GO" id="GO:0005737">
    <property type="term" value="C:cytoplasm"/>
    <property type="evidence" value="ECO:0007669"/>
    <property type="project" value="UniProtKB-ARBA"/>
</dbReference>
<dbReference type="InterPro" id="IPR015425">
    <property type="entry name" value="FH2_Formin"/>
</dbReference>
<dbReference type="Gene3D" id="1.20.58.2220">
    <property type="entry name" value="Formin, FH2 domain"/>
    <property type="match status" value="1"/>
</dbReference>
<name>A0A7S4R9K1_9DINO</name>
<feature type="compositionally biased region" description="Polar residues" evidence="3">
    <location>
        <begin position="1217"/>
        <end position="1230"/>
    </location>
</feature>
<dbReference type="Gene3D" id="1.25.40.20">
    <property type="entry name" value="Ankyrin repeat-containing domain"/>
    <property type="match status" value="1"/>
</dbReference>
<organism evidence="5">
    <name type="scientific">Alexandrium monilatum</name>
    <dbReference type="NCBI Taxonomy" id="311494"/>
    <lineage>
        <taxon>Eukaryota</taxon>
        <taxon>Sar</taxon>
        <taxon>Alveolata</taxon>
        <taxon>Dinophyceae</taxon>
        <taxon>Gonyaulacales</taxon>
        <taxon>Pyrocystaceae</taxon>
        <taxon>Alexandrium</taxon>
    </lineage>
</organism>
<proteinExistence type="predicted"/>
<evidence type="ECO:0000259" key="4">
    <source>
        <dbReference type="PROSITE" id="PS51444"/>
    </source>
</evidence>
<protein>
    <recommendedName>
        <fullName evidence="4">FH2 domain-containing protein</fullName>
    </recommendedName>
</protein>
<dbReference type="SUPFAM" id="SSF48403">
    <property type="entry name" value="Ankyrin repeat"/>
    <property type="match status" value="1"/>
</dbReference>
<gene>
    <name evidence="5" type="ORF">AMON00008_LOCUS32214</name>
</gene>
<keyword evidence="1" id="KW-0040">ANK repeat</keyword>
<feature type="compositionally biased region" description="Polar residues" evidence="3">
    <location>
        <begin position="1027"/>
        <end position="1036"/>
    </location>
</feature>
<evidence type="ECO:0000313" key="5">
    <source>
        <dbReference type="EMBL" id="CAE4607712.1"/>
    </source>
</evidence>